<dbReference type="SMART" id="SM00421">
    <property type="entry name" value="HTH_LUXR"/>
    <property type="match status" value="1"/>
</dbReference>
<keyword evidence="3" id="KW-0804">Transcription</keyword>
<dbReference type="CDD" id="cd06170">
    <property type="entry name" value="LuxR_C_like"/>
    <property type="match status" value="1"/>
</dbReference>
<comment type="caution">
    <text evidence="5">The sequence shown here is derived from an EMBL/GenBank/DDBJ whole genome shotgun (WGS) entry which is preliminary data.</text>
</comment>
<reference evidence="5 6" key="1">
    <citation type="submission" date="2023-09" db="EMBL/GenBank/DDBJ databases">
        <authorList>
            <person name="Rey-Velasco X."/>
        </authorList>
    </citation>
    <scope>NUCLEOTIDE SEQUENCE [LARGE SCALE GENOMIC DNA]</scope>
    <source>
        <strain evidence="5 6">F225</strain>
    </source>
</reference>
<evidence type="ECO:0000256" key="1">
    <source>
        <dbReference type="ARBA" id="ARBA00023015"/>
    </source>
</evidence>
<dbReference type="EMBL" id="JAVRHN010000008">
    <property type="protein sequence ID" value="MDT0686995.1"/>
    <property type="molecule type" value="Genomic_DNA"/>
</dbReference>
<dbReference type="Gene3D" id="1.10.10.10">
    <property type="entry name" value="Winged helix-like DNA-binding domain superfamily/Winged helix DNA-binding domain"/>
    <property type="match status" value="1"/>
</dbReference>
<dbReference type="RefSeq" id="WP_311500300.1">
    <property type="nucleotide sequence ID" value="NZ_JAVRHN010000008.1"/>
</dbReference>
<feature type="domain" description="HTH luxR-type" evidence="4">
    <location>
        <begin position="163"/>
        <end position="230"/>
    </location>
</feature>
<dbReference type="Gene3D" id="3.30.450.20">
    <property type="entry name" value="PAS domain"/>
    <property type="match status" value="1"/>
</dbReference>
<dbReference type="InterPro" id="IPR016032">
    <property type="entry name" value="Sig_transdc_resp-reg_C-effctor"/>
</dbReference>
<keyword evidence="6" id="KW-1185">Reference proteome</keyword>
<dbReference type="PROSITE" id="PS50043">
    <property type="entry name" value="HTH_LUXR_2"/>
    <property type="match status" value="1"/>
</dbReference>
<keyword evidence="1" id="KW-0805">Transcription regulation</keyword>
<evidence type="ECO:0000313" key="6">
    <source>
        <dbReference type="Proteomes" id="UP001253848"/>
    </source>
</evidence>
<accession>A0ABU3DTH7</accession>
<evidence type="ECO:0000259" key="4">
    <source>
        <dbReference type="PROSITE" id="PS50043"/>
    </source>
</evidence>
<dbReference type="PRINTS" id="PR00038">
    <property type="entry name" value="HTHLUXR"/>
</dbReference>
<organism evidence="5 6">
    <name type="scientific">Autumnicola psychrophila</name>
    <dbReference type="NCBI Taxonomy" id="3075592"/>
    <lineage>
        <taxon>Bacteria</taxon>
        <taxon>Pseudomonadati</taxon>
        <taxon>Bacteroidota</taxon>
        <taxon>Flavobacteriia</taxon>
        <taxon>Flavobacteriales</taxon>
        <taxon>Flavobacteriaceae</taxon>
        <taxon>Autumnicola</taxon>
    </lineage>
</organism>
<dbReference type="PANTHER" id="PTHR44688:SF16">
    <property type="entry name" value="DNA-BINDING TRANSCRIPTIONAL ACTIVATOR DEVR_DOSR"/>
    <property type="match status" value="1"/>
</dbReference>
<dbReference type="PROSITE" id="PS00622">
    <property type="entry name" value="HTH_LUXR_1"/>
    <property type="match status" value="1"/>
</dbReference>
<proteinExistence type="predicted"/>
<dbReference type="PANTHER" id="PTHR44688">
    <property type="entry name" value="DNA-BINDING TRANSCRIPTIONAL ACTIVATOR DEVR_DOSR"/>
    <property type="match status" value="1"/>
</dbReference>
<keyword evidence="2" id="KW-0238">DNA-binding</keyword>
<dbReference type="Pfam" id="PF00196">
    <property type="entry name" value="GerE"/>
    <property type="match status" value="1"/>
</dbReference>
<evidence type="ECO:0000313" key="5">
    <source>
        <dbReference type="EMBL" id="MDT0686995.1"/>
    </source>
</evidence>
<name>A0ABU3DTH7_9FLAO</name>
<dbReference type="Proteomes" id="UP001253848">
    <property type="component" value="Unassembled WGS sequence"/>
</dbReference>
<sequence>MYYRISPEQAMQNDRIYDPCWEQVREHMLSVCENSDNMIVIIFDVKEKKFLGCSPSINKILGYRPKDFITKDWNYWFSKIDAREVKEIKSRIYGFLYNSRTINESAIFLKYHIGSNKGFWCFIKHELELRIFEKNIIALNYICDYSGEEKIKNCFATKFTNKASRILHRLNISAREMDVLYLIADGLSSKEIGNKLFISYNTVISHRKHLLQKFRVQNSAQLIKSASQLYRL</sequence>
<evidence type="ECO:0000256" key="2">
    <source>
        <dbReference type="ARBA" id="ARBA00023125"/>
    </source>
</evidence>
<dbReference type="SUPFAM" id="SSF46894">
    <property type="entry name" value="C-terminal effector domain of the bipartite response regulators"/>
    <property type="match status" value="1"/>
</dbReference>
<gene>
    <name evidence="5" type="ORF">RM541_11525</name>
</gene>
<dbReference type="InterPro" id="IPR036388">
    <property type="entry name" value="WH-like_DNA-bd_sf"/>
</dbReference>
<dbReference type="InterPro" id="IPR000792">
    <property type="entry name" value="Tscrpt_reg_LuxR_C"/>
</dbReference>
<evidence type="ECO:0000256" key="3">
    <source>
        <dbReference type="ARBA" id="ARBA00023163"/>
    </source>
</evidence>
<protein>
    <submittedName>
        <fullName evidence="5">Helix-turn-helix transcriptional regulator</fullName>
    </submittedName>
</protein>